<dbReference type="Proteomes" id="UP001403094">
    <property type="component" value="Unassembled WGS sequence"/>
</dbReference>
<keyword evidence="1" id="KW-0489">Methyltransferase</keyword>
<dbReference type="Gene3D" id="3.40.50.150">
    <property type="entry name" value="Vaccinia Virus protein VP39"/>
    <property type="match status" value="1"/>
</dbReference>
<feature type="domain" description="Methyltransferase" evidence="4">
    <location>
        <begin position="46"/>
        <end position="138"/>
    </location>
</feature>
<dbReference type="EMBL" id="BAAANQ010000004">
    <property type="protein sequence ID" value="GAA2051363.1"/>
    <property type="molecule type" value="Genomic_DNA"/>
</dbReference>
<dbReference type="PANTHER" id="PTHR43464">
    <property type="entry name" value="METHYLTRANSFERASE"/>
    <property type="match status" value="1"/>
</dbReference>
<dbReference type="PANTHER" id="PTHR43464:SF19">
    <property type="entry name" value="UBIQUINONE BIOSYNTHESIS O-METHYLTRANSFERASE, MITOCHONDRIAL"/>
    <property type="match status" value="1"/>
</dbReference>
<comment type="caution">
    <text evidence="5">The sequence shown here is derived from an EMBL/GenBank/DDBJ whole genome shotgun (WGS) entry which is preliminary data.</text>
</comment>
<evidence type="ECO:0000256" key="2">
    <source>
        <dbReference type="ARBA" id="ARBA00022679"/>
    </source>
</evidence>
<evidence type="ECO:0000259" key="4">
    <source>
        <dbReference type="Pfam" id="PF13649"/>
    </source>
</evidence>
<keyword evidence="6" id="KW-1185">Reference proteome</keyword>
<proteinExistence type="predicted"/>
<evidence type="ECO:0000313" key="5">
    <source>
        <dbReference type="EMBL" id="GAA2051363.1"/>
    </source>
</evidence>
<dbReference type="SUPFAM" id="SSF53335">
    <property type="entry name" value="S-adenosyl-L-methionine-dependent methyltransferases"/>
    <property type="match status" value="1"/>
</dbReference>
<accession>A0ABN2V4C8</accession>
<reference evidence="5 6" key="1">
    <citation type="journal article" date="2019" name="Int. J. Syst. Evol. Microbiol.">
        <title>The Global Catalogue of Microorganisms (GCM) 10K type strain sequencing project: providing services to taxonomists for standard genome sequencing and annotation.</title>
        <authorList>
            <consortium name="The Broad Institute Genomics Platform"/>
            <consortium name="The Broad Institute Genome Sequencing Center for Infectious Disease"/>
            <person name="Wu L."/>
            <person name="Ma J."/>
        </authorList>
    </citation>
    <scope>NUCLEOTIDE SEQUENCE [LARGE SCALE GENOMIC DNA]</scope>
    <source>
        <strain evidence="5 6">JCM 14549</strain>
    </source>
</reference>
<keyword evidence="3" id="KW-0949">S-adenosyl-L-methionine</keyword>
<dbReference type="Pfam" id="PF13649">
    <property type="entry name" value="Methyltransf_25"/>
    <property type="match status" value="1"/>
</dbReference>
<evidence type="ECO:0000256" key="1">
    <source>
        <dbReference type="ARBA" id="ARBA00022603"/>
    </source>
</evidence>
<gene>
    <name evidence="5" type="ORF">GCM10009757_24180</name>
</gene>
<name>A0ABN2V4C8_9ACTN</name>
<sequence length="198" mass="21303">MDAVELAGQEEYRVRAGELARAYEGVRFEEVHRDVVAFLPGAGARVLDVGAGSGRDAAALAGRGYRVVAVEPTDALREVARRLHPEPGIEWVDSALPEVGGVSGPFALVLLSAVWMHLDPGERAVGMARLRELVEPAGRVVITLRHGPPPAGRRMFEVSGDETVALAAEHGLVPVHRGSHPDRMGRAEVSWTVLVFER</sequence>
<evidence type="ECO:0000256" key="3">
    <source>
        <dbReference type="ARBA" id="ARBA00022691"/>
    </source>
</evidence>
<protein>
    <recommendedName>
        <fullName evidence="4">Methyltransferase domain-containing protein</fullName>
    </recommendedName>
</protein>
<dbReference type="CDD" id="cd02440">
    <property type="entry name" value="AdoMet_MTases"/>
    <property type="match status" value="1"/>
</dbReference>
<keyword evidence="2" id="KW-0808">Transferase</keyword>
<dbReference type="InterPro" id="IPR041698">
    <property type="entry name" value="Methyltransf_25"/>
</dbReference>
<evidence type="ECO:0000313" key="6">
    <source>
        <dbReference type="Proteomes" id="UP001403094"/>
    </source>
</evidence>
<dbReference type="InterPro" id="IPR029063">
    <property type="entry name" value="SAM-dependent_MTases_sf"/>
</dbReference>
<organism evidence="5 6">
    <name type="scientific">Streptomyces cheonanensis</name>
    <dbReference type="NCBI Taxonomy" id="312720"/>
    <lineage>
        <taxon>Bacteria</taxon>
        <taxon>Bacillati</taxon>
        <taxon>Actinomycetota</taxon>
        <taxon>Actinomycetes</taxon>
        <taxon>Kitasatosporales</taxon>
        <taxon>Streptomycetaceae</taxon>
        <taxon>Streptomyces</taxon>
    </lineage>
</organism>